<feature type="region of interest" description="Disordered" evidence="1">
    <location>
        <begin position="1"/>
        <end position="23"/>
    </location>
</feature>
<reference evidence="3 4" key="1">
    <citation type="submission" date="2023-07" db="EMBL/GenBank/DDBJ databases">
        <title>Genomic Encyclopedia of Type Strains, Phase IV (KMG-IV): sequencing the most valuable type-strain genomes for metagenomic binning, comparative biology and taxonomic classification.</title>
        <authorList>
            <person name="Goeker M."/>
        </authorList>
    </citation>
    <scope>NUCLEOTIDE SEQUENCE [LARGE SCALE GENOMIC DNA]</scope>
    <source>
        <strain evidence="3 4">DSM 23494</strain>
    </source>
</reference>
<evidence type="ECO:0000313" key="3">
    <source>
        <dbReference type="EMBL" id="MDQ0270705.1"/>
    </source>
</evidence>
<evidence type="ECO:0000256" key="1">
    <source>
        <dbReference type="SAM" id="MobiDB-lite"/>
    </source>
</evidence>
<feature type="compositionally biased region" description="Basic residues" evidence="1">
    <location>
        <begin position="1"/>
        <end position="21"/>
    </location>
</feature>
<dbReference type="Proteomes" id="UP001238088">
    <property type="component" value="Unassembled WGS sequence"/>
</dbReference>
<gene>
    <name evidence="3" type="ORF">J2S17_002590</name>
</gene>
<evidence type="ECO:0000313" key="4">
    <source>
        <dbReference type="Proteomes" id="UP001238088"/>
    </source>
</evidence>
<keyword evidence="2" id="KW-1133">Transmembrane helix</keyword>
<sequence>MTAKRNHTRRNAMRKRKRKDVKKTEAEEMLFTTTMLLAAGSTILVAAVDKTAETYGFHALGTVIRILLPLAGLAAGVYFIETNALIGWLK</sequence>
<accession>A0ABU0AI18</accession>
<name>A0ABU0AI18_9BACI</name>
<dbReference type="EMBL" id="JAUSUB010000010">
    <property type="protein sequence ID" value="MDQ0270705.1"/>
    <property type="molecule type" value="Genomic_DNA"/>
</dbReference>
<proteinExistence type="predicted"/>
<dbReference type="RefSeq" id="WP_307475349.1">
    <property type="nucleotide sequence ID" value="NZ_JAUSUB010000010.1"/>
</dbReference>
<comment type="caution">
    <text evidence="3">The sequence shown here is derived from an EMBL/GenBank/DDBJ whole genome shotgun (WGS) entry which is preliminary data.</text>
</comment>
<keyword evidence="2" id="KW-0472">Membrane</keyword>
<protein>
    <submittedName>
        <fullName evidence="3">Uncharacterized protein</fullName>
    </submittedName>
</protein>
<keyword evidence="2" id="KW-0812">Transmembrane</keyword>
<organism evidence="3 4">
    <name type="scientific">Cytobacillus purgationiresistens</name>
    <dbReference type="NCBI Taxonomy" id="863449"/>
    <lineage>
        <taxon>Bacteria</taxon>
        <taxon>Bacillati</taxon>
        <taxon>Bacillota</taxon>
        <taxon>Bacilli</taxon>
        <taxon>Bacillales</taxon>
        <taxon>Bacillaceae</taxon>
        <taxon>Cytobacillus</taxon>
    </lineage>
</organism>
<keyword evidence="4" id="KW-1185">Reference proteome</keyword>
<evidence type="ECO:0000256" key="2">
    <source>
        <dbReference type="SAM" id="Phobius"/>
    </source>
</evidence>
<feature type="transmembrane region" description="Helical" evidence="2">
    <location>
        <begin position="56"/>
        <end position="80"/>
    </location>
</feature>